<sequence>MEKVTIQQLIVEEGEDFAIVVKEDFTPMVEVVAMATGGVAFGSCTKSLFQELDEMQKIQVQLGNKKEMQVEGKGTVGINTDHGKVLNNVQFIPELGYNLLSVGQLMAGGCSLVFDDKKCVITNKKSGQQVHIGMTPNKMFPLDVSTMEYFALAANAKDESELWHLRHLSSFLYASNKKKYGSLYDLQDKVLSVKEKRRVRAFKKGKSYRKEDKVVDVVDDSPSESDIVRNQTLIRSARKKLELDKSLGVQTIGNEDDIVKELVDIELQNRDQFFS</sequence>
<accession>A0ABR2QWY5</accession>
<protein>
    <recommendedName>
        <fullName evidence="1">Retrovirus-related Pol polyprotein from transposon TNT 1-94-like beta-barrel domain-containing protein</fullName>
    </recommendedName>
</protein>
<keyword evidence="3" id="KW-1185">Reference proteome</keyword>
<gene>
    <name evidence="2" type="ORF">V6N11_042630</name>
</gene>
<proteinExistence type="predicted"/>
<dbReference type="EMBL" id="JBBPBN010000030">
    <property type="protein sequence ID" value="KAK9005185.1"/>
    <property type="molecule type" value="Genomic_DNA"/>
</dbReference>
<organism evidence="2 3">
    <name type="scientific">Hibiscus sabdariffa</name>
    <name type="common">roselle</name>
    <dbReference type="NCBI Taxonomy" id="183260"/>
    <lineage>
        <taxon>Eukaryota</taxon>
        <taxon>Viridiplantae</taxon>
        <taxon>Streptophyta</taxon>
        <taxon>Embryophyta</taxon>
        <taxon>Tracheophyta</taxon>
        <taxon>Spermatophyta</taxon>
        <taxon>Magnoliopsida</taxon>
        <taxon>eudicotyledons</taxon>
        <taxon>Gunneridae</taxon>
        <taxon>Pentapetalae</taxon>
        <taxon>rosids</taxon>
        <taxon>malvids</taxon>
        <taxon>Malvales</taxon>
        <taxon>Malvaceae</taxon>
        <taxon>Malvoideae</taxon>
        <taxon>Hibiscus</taxon>
    </lineage>
</organism>
<evidence type="ECO:0000313" key="3">
    <source>
        <dbReference type="Proteomes" id="UP001396334"/>
    </source>
</evidence>
<reference evidence="2 3" key="1">
    <citation type="journal article" date="2024" name="G3 (Bethesda)">
        <title>Genome assembly of Hibiscus sabdariffa L. provides insights into metabolisms of medicinal natural products.</title>
        <authorList>
            <person name="Kim T."/>
        </authorList>
    </citation>
    <scope>NUCLEOTIDE SEQUENCE [LARGE SCALE GENOMIC DNA]</scope>
    <source>
        <strain evidence="2">TK-2024</strain>
        <tissue evidence="2">Old leaves</tissue>
    </source>
</reference>
<dbReference type="Pfam" id="PF22936">
    <property type="entry name" value="Pol_BBD"/>
    <property type="match status" value="1"/>
</dbReference>
<dbReference type="Proteomes" id="UP001396334">
    <property type="component" value="Unassembled WGS sequence"/>
</dbReference>
<evidence type="ECO:0000313" key="2">
    <source>
        <dbReference type="EMBL" id="KAK9005185.1"/>
    </source>
</evidence>
<evidence type="ECO:0000259" key="1">
    <source>
        <dbReference type="Pfam" id="PF22936"/>
    </source>
</evidence>
<comment type="caution">
    <text evidence="2">The sequence shown here is derived from an EMBL/GenBank/DDBJ whole genome shotgun (WGS) entry which is preliminary data.</text>
</comment>
<name>A0ABR2QWY5_9ROSI</name>
<dbReference type="InterPro" id="IPR054722">
    <property type="entry name" value="PolX-like_BBD"/>
</dbReference>
<feature type="domain" description="Retrovirus-related Pol polyprotein from transposon TNT 1-94-like beta-barrel" evidence="1">
    <location>
        <begin position="45"/>
        <end position="110"/>
    </location>
</feature>